<proteinExistence type="inferred from homology"/>
<dbReference type="PANTHER" id="PTHR12542">
    <property type="entry name" value="EXOCYST COMPLEX PROTEIN EXO70"/>
    <property type="match status" value="1"/>
</dbReference>
<evidence type="ECO:0000313" key="7">
    <source>
        <dbReference type="Proteomes" id="UP001370490"/>
    </source>
</evidence>
<dbReference type="GO" id="GO:0005546">
    <property type="term" value="F:phosphatidylinositol-4,5-bisphosphate binding"/>
    <property type="evidence" value="ECO:0007669"/>
    <property type="project" value="InterPro"/>
</dbReference>
<reference evidence="6 7" key="1">
    <citation type="submission" date="2023-12" db="EMBL/GenBank/DDBJ databases">
        <title>A high-quality genome assembly for Dillenia turbinata (Dilleniales).</title>
        <authorList>
            <person name="Chanderbali A."/>
        </authorList>
    </citation>
    <scope>NUCLEOTIDE SEQUENCE [LARGE SCALE GENOMIC DNA]</scope>
    <source>
        <strain evidence="6">LSX21</strain>
        <tissue evidence="6">Leaf</tissue>
    </source>
</reference>
<evidence type="ECO:0000313" key="6">
    <source>
        <dbReference type="EMBL" id="KAK6943709.1"/>
    </source>
</evidence>
<dbReference type="SUPFAM" id="SSF74788">
    <property type="entry name" value="Cullin repeat-like"/>
    <property type="match status" value="1"/>
</dbReference>
<dbReference type="Pfam" id="PF03081">
    <property type="entry name" value="Exo70_C"/>
    <property type="match status" value="1"/>
</dbReference>
<keyword evidence="7" id="KW-1185">Reference proteome</keyword>
<dbReference type="GO" id="GO:0006887">
    <property type="term" value="P:exocytosis"/>
    <property type="evidence" value="ECO:0007669"/>
    <property type="project" value="UniProtKB-KW"/>
</dbReference>
<keyword evidence="3" id="KW-0268">Exocytosis</keyword>
<comment type="function">
    <text evidence="3">Component of the exocyst complex.</text>
</comment>
<dbReference type="InterPro" id="IPR046364">
    <property type="entry name" value="Exo70_C"/>
</dbReference>
<evidence type="ECO:0000256" key="4">
    <source>
        <dbReference type="SAM" id="MobiDB-lite"/>
    </source>
</evidence>
<dbReference type="Pfam" id="PF20669">
    <property type="entry name" value="Exo70_N"/>
    <property type="match status" value="1"/>
</dbReference>
<dbReference type="InterPro" id="IPR016159">
    <property type="entry name" value="Cullin_repeat-like_dom_sf"/>
</dbReference>
<dbReference type="PANTHER" id="PTHR12542:SF38">
    <property type="entry name" value="EXOCYST SUBUNIT EXO70 FAMILY PROTEIN"/>
    <property type="match status" value="1"/>
</dbReference>
<keyword evidence="2 3" id="KW-0813">Transport</keyword>
<protein>
    <recommendedName>
        <fullName evidence="3">Exocyst subunit Exo70 family protein</fullName>
    </recommendedName>
</protein>
<dbReference type="InterPro" id="IPR004140">
    <property type="entry name" value="Exo70"/>
</dbReference>
<gene>
    <name evidence="6" type="ORF">RJ641_024811</name>
</gene>
<evidence type="ECO:0000256" key="3">
    <source>
        <dbReference type="RuleBase" id="RU365026"/>
    </source>
</evidence>
<dbReference type="FunFam" id="1.20.1280.170:FF:000003">
    <property type="entry name" value="Exocyst subunit Exo70 family protein"/>
    <property type="match status" value="1"/>
</dbReference>
<name>A0AAN8ZJI3_9MAGN</name>
<feature type="compositionally biased region" description="Acidic residues" evidence="4">
    <location>
        <begin position="147"/>
        <end position="157"/>
    </location>
</feature>
<comment type="similarity">
    <text evidence="1 3">Belongs to the EXO70 family.</text>
</comment>
<organism evidence="6 7">
    <name type="scientific">Dillenia turbinata</name>
    <dbReference type="NCBI Taxonomy" id="194707"/>
    <lineage>
        <taxon>Eukaryota</taxon>
        <taxon>Viridiplantae</taxon>
        <taxon>Streptophyta</taxon>
        <taxon>Embryophyta</taxon>
        <taxon>Tracheophyta</taxon>
        <taxon>Spermatophyta</taxon>
        <taxon>Magnoliopsida</taxon>
        <taxon>eudicotyledons</taxon>
        <taxon>Gunneridae</taxon>
        <taxon>Pentapetalae</taxon>
        <taxon>Dilleniales</taxon>
        <taxon>Dilleniaceae</taxon>
        <taxon>Dillenia</taxon>
    </lineage>
</organism>
<dbReference type="GO" id="GO:0000145">
    <property type="term" value="C:exocyst"/>
    <property type="evidence" value="ECO:0007669"/>
    <property type="project" value="InterPro"/>
</dbReference>
<dbReference type="AlphaFoldDB" id="A0AAN8ZJI3"/>
<evidence type="ECO:0000256" key="2">
    <source>
        <dbReference type="ARBA" id="ARBA00022448"/>
    </source>
</evidence>
<dbReference type="GO" id="GO:0015031">
    <property type="term" value="P:protein transport"/>
    <property type="evidence" value="ECO:0007669"/>
    <property type="project" value="UniProtKB-KW"/>
</dbReference>
<dbReference type="Gene3D" id="1.20.1280.170">
    <property type="entry name" value="Exocyst complex component Exo70"/>
    <property type="match status" value="1"/>
</dbReference>
<feature type="region of interest" description="Disordered" evidence="4">
    <location>
        <begin position="128"/>
        <end position="159"/>
    </location>
</feature>
<keyword evidence="3" id="KW-0653">Protein transport</keyword>
<feature type="region of interest" description="Disordered" evidence="4">
    <location>
        <begin position="602"/>
        <end position="621"/>
    </location>
</feature>
<evidence type="ECO:0000259" key="5">
    <source>
        <dbReference type="Pfam" id="PF03081"/>
    </source>
</evidence>
<feature type="domain" description="Exocyst complex subunit Exo70 C-terminal" evidence="5">
    <location>
        <begin position="237"/>
        <end position="595"/>
    </location>
</feature>
<dbReference type="EMBL" id="JBAMMX010000003">
    <property type="protein sequence ID" value="KAK6943709.1"/>
    <property type="molecule type" value="Genomic_DNA"/>
</dbReference>
<evidence type="ECO:0000256" key="1">
    <source>
        <dbReference type="ARBA" id="ARBA00006756"/>
    </source>
</evidence>
<feature type="compositionally biased region" description="Low complexity" evidence="4">
    <location>
        <begin position="134"/>
        <end position="146"/>
    </location>
</feature>
<dbReference type="Proteomes" id="UP001370490">
    <property type="component" value="Unassembled WGS sequence"/>
</dbReference>
<comment type="caution">
    <text evidence="6">The sequence shown here is derived from an EMBL/GenBank/DDBJ whole genome shotgun (WGS) entry which is preliminary data.</text>
</comment>
<sequence>MPIKGVRRLFCHAPKTASFRDFSLHSSPASTPSPRISNFEQSIQDAESMIMKWNTETSTFAKVTSLFHENRHEAKDYLKCVHHLQKTMHLIVSEDPSSELLVKAQNLMQIAMKRLQKEFYQILSSNRDHMDPESVSARSTQSSTSDSDSDNSPEDDEIRIVGDSISEVERVSTVAMTDLRLIAECMISSGYSKECVKIYTIIRKSIVDEGIYRLGVDRLSFNQIPKMDWEVLEIKIKNWLEALKIAVKTLFNGERILCDYVFGASNSMRESCFAEITKEAAAHLFAFPEYVAKGKRSPEKIFWALDMYSAMSNYWPEIESIFSYDSLSAVREQALTSYLKLSESVRTMLTEFESTVQKDPLKSPLPSGGGIHSLTLNTMEFISRLSNYWIALSEILAEDSPPAKSPLVASYFDSSDSDESSSAPAVSVKLAWLILVLLCKLDGKAEQYKDVALSYLFLANNLQHVISTVKSSNLQFVLGEDWITKHEMKVKQFASNYEKLAWGRVMTTFMDDSTVGIVTEDEAKEWFRRFNHEFEQACLKQSSWVIPDPRLRDPIKTSIAKKIVPKYRVMYETYRTLLGRFVRFAPEDLGNHLSDCFFGYEESRSGTTSYSKKSRERSLHA</sequence>
<accession>A0AAN8ZJI3</accession>